<name>A0ABR3K8N7_TRISP</name>
<dbReference type="InterPro" id="IPR053202">
    <property type="entry name" value="EGF_Rcpt_Signaling_Reg"/>
</dbReference>
<keyword evidence="4" id="KW-1185">Reference proteome</keyword>
<dbReference type="Proteomes" id="UP001558632">
    <property type="component" value="Unassembled WGS sequence"/>
</dbReference>
<proteinExistence type="predicted"/>
<evidence type="ECO:0000313" key="3">
    <source>
        <dbReference type="EMBL" id="KAL1231551.1"/>
    </source>
</evidence>
<dbReference type="SUPFAM" id="SSF53335">
    <property type="entry name" value="S-adenosyl-L-methionine-dependent methyltransferases"/>
    <property type="match status" value="1"/>
</dbReference>
<dbReference type="EMBL" id="JBEUSY010000458">
    <property type="protein sequence ID" value="KAL1231551.1"/>
    <property type="molecule type" value="Genomic_DNA"/>
</dbReference>
<reference evidence="3 4" key="1">
    <citation type="submission" date="2024-07" db="EMBL/GenBank/DDBJ databases">
        <title>Enhanced genomic and transcriptomic resources for Trichinella pseudospiralis and T. spiralis underpin the discovery of pronounced molecular differences between stages and species.</title>
        <authorList>
            <person name="Pasi K.K."/>
            <person name="La Rosa G."/>
            <person name="Gomez-Morales M.A."/>
            <person name="Tosini F."/>
            <person name="Sumanam S."/>
            <person name="Young N.D."/>
            <person name="Chang B.C."/>
            <person name="Robin G.B."/>
        </authorList>
    </citation>
    <scope>NUCLEOTIDE SEQUENCE [LARGE SCALE GENOMIC DNA]</scope>
    <source>
        <strain evidence="3">ISS534</strain>
    </source>
</reference>
<dbReference type="Gene3D" id="3.40.50.150">
    <property type="entry name" value="Vaccinia Virus protein VP39"/>
    <property type="match status" value="1"/>
</dbReference>
<dbReference type="InterPro" id="IPR014752">
    <property type="entry name" value="Arrestin-like_C"/>
</dbReference>
<dbReference type="PANTHER" id="PTHR34009:SF2">
    <property type="entry name" value="PROTEIN STAR"/>
    <property type="match status" value="1"/>
</dbReference>
<dbReference type="InterPro" id="IPR011022">
    <property type="entry name" value="Arrestin_C-like"/>
</dbReference>
<dbReference type="SUPFAM" id="SSF81296">
    <property type="entry name" value="E set domains"/>
    <property type="match status" value="1"/>
</dbReference>
<evidence type="ECO:0000259" key="2">
    <source>
        <dbReference type="Pfam" id="PF05050"/>
    </source>
</evidence>
<evidence type="ECO:0000313" key="4">
    <source>
        <dbReference type="Proteomes" id="UP001558632"/>
    </source>
</evidence>
<evidence type="ECO:0000259" key="1">
    <source>
        <dbReference type="Pfam" id="PF02752"/>
    </source>
</evidence>
<dbReference type="Gene3D" id="2.60.40.640">
    <property type="match status" value="1"/>
</dbReference>
<dbReference type="PANTHER" id="PTHR34009">
    <property type="entry name" value="PROTEIN STAR"/>
    <property type="match status" value="1"/>
</dbReference>
<dbReference type="InterPro" id="IPR006342">
    <property type="entry name" value="FkbM_mtfrase"/>
</dbReference>
<feature type="domain" description="Arrestin C-terminal-like" evidence="1">
    <location>
        <begin position="85"/>
        <end position="180"/>
    </location>
</feature>
<accession>A0ABR3K8N7</accession>
<feature type="domain" description="Methyltransferase FkbM" evidence="2">
    <location>
        <begin position="291"/>
        <end position="457"/>
    </location>
</feature>
<gene>
    <name evidence="3" type="ORF">TSPI_07798</name>
</gene>
<dbReference type="Pfam" id="PF02752">
    <property type="entry name" value="Arrestin_C"/>
    <property type="match status" value="1"/>
</dbReference>
<organism evidence="3 4">
    <name type="scientific">Trichinella spiralis</name>
    <name type="common">Trichina worm</name>
    <dbReference type="NCBI Taxonomy" id="6334"/>
    <lineage>
        <taxon>Eukaryota</taxon>
        <taxon>Metazoa</taxon>
        <taxon>Ecdysozoa</taxon>
        <taxon>Nematoda</taxon>
        <taxon>Enoplea</taxon>
        <taxon>Dorylaimia</taxon>
        <taxon>Trichinellida</taxon>
        <taxon>Trichinellidae</taxon>
        <taxon>Trichinella</taxon>
    </lineage>
</organism>
<dbReference type="InterPro" id="IPR014756">
    <property type="entry name" value="Ig_E-set"/>
</dbReference>
<comment type="caution">
    <text evidence="3">The sequence shown here is derived from an EMBL/GenBank/DDBJ whole genome shotgun (WGS) entry which is preliminary data.</text>
</comment>
<sequence length="483" mass="55774">MPASVESKYGYIRYEINVSGTVIVKQVDGCFAGAVAVGPMRMKFAEKKITILGRVSKSNLCTLPPLFSETEDVFEELVCCFGQSSVKMLLQIPTWIMTAGDEVPVHVRLANSSNRQLKWFSLLLIQELHFSAQSRYEAVADRRQTSCSVCTVNLPDVAPHEPFDENIILNIPANILPSTFRPCLAILPVGRESKGREESSILVQRLENYFVKTHESYKGMIQLDDDFIADYDSQDPRLIDHIRKHYLIPPADRSEPYNLNEPDRVHYSQKKQSMVIDELLHNKRNGFFIEAGAYDGETYSNSLYFEKYLNWTGLLVEPDYANLKRLMRKKRKAWVLKGCLEGSSRPKKLHLYAAMEVGVLEEYMTFARRLFTRMWRPTQVIEVWCFPLLSVMTAINQMHADYFVLDVEGAEMSVLKGLPLDKLDITVMQIEYSVFSGAFWDREQSRKRLHEMRQFMKTHFPEYTEFRTIALDIIYVKEGTVTF</sequence>
<dbReference type="Pfam" id="PF05050">
    <property type="entry name" value="Methyltransf_21"/>
    <property type="match status" value="1"/>
</dbReference>
<dbReference type="InterPro" id="IPR029063">
    <property type="entry name" value="SAM-dependent_MTases_sf"/>
</dbReference>
<protein>
    <submittedName>
        <fullName evidence="3">Protein Star</fullName>
    </submittedName>
</protein>